<dbReference type="AlphaFoldDB" id="A0A6C0HK34"/>
<organism evidence="2">
    <name type="scientific">viral metagenome</name>
    <dbReference type="NCBI Taxonomy" id="1070528"/>
    <lineage>
        <taxon>unclassified sequences</taxon>
        <taxon>metagenomes</taxon>
        <taxon>organismal metagenomes</taxon>
    </lineage>
</organism>
<protein>
    <submittedName>
        <fullName evidence="2">Uncharacterized protein</fullName>
    </submittedName>
</protein>
<keyword evidence="1" id="KW-1133">Transmembrane helix</keyword>
<proteinExistence type="predicted"/>
<feature type="transmembrane region" description="Helical" evidence="1">
    <location>
        <begin position="5"/>
        <end position="24"/>
    </location>
</feature>
<evidence type="ECO:0000313" key="2">
    <source>
        <dbReference type="EMBL" id="QHT80784.1"/>
    </source>
</evidence>
<keyword evidence="1" id="KW-0812">Transmembrane</keyword>
<dbReference type="EMBL" id="MN739974">
    <property type="protein sequence ID" value="QHT80784.1"/>
    <property type="molecule type" value="Genomic_DNA"/>
</dbReference>
<sequence>MIQSIVILFLILSLTFYLIFYVIYPSVSNKDVLPSMASLDKKTDIVMPDVAKSTLLGNSSSTLMGFIKLTTGDRTGIYSGNGLQFTPIVFSNHNWYLETISNPKDKDHSSARLRVTTKNRSASSHDEFIELPPIPKQKWVFIAILREGRRFDIIYDNRIVASKRLENYPAMEATTISIGSKGLSGSAIHFMINGTRLSPVEVERERLAHVDSTNSVVEDNPIMVTLPSLPSINIFSQCPPGLPCDPITKPPKNSFYKWESPYA</sequence>
<accession>A0A6C0HK34</accession>
<reference evidence="2" key="1">
    <citation type="journal article" date="2020" name="Nature">
        <title>Giant virus diversity and host interactions through global metagenomics.</title>
        <authorList>
            <person name="Schulz F."/>
            <person name="Roux S."/>
            <person name="Paez-Espino D."/>
            <person name="Jungbluth S."/>
            <person name="Walsh D.A."/>
            <person name="Denef V.J."/>
            <person name="McMahon K.D."/>
            <person name="Konstantinidis K.T."/>
            <person name="Eloe-Fadrosh E.A."/>
            <person name="Kyrpides N.C."/>
            <person name="Woyke T."/>
        </authorList>
    </citation>
    <scope>NUCLEOTIDE SEQUENCE</scope>
    <source>
        <strain evidence="2">GVMAG-M-3300023184-121</strain>
    </source>
</reference>
<name>A0A6C0HK34_9ZZZZ</name>
<keyword evidence="1" id="KW-0472">Membrane</keyword>
<evidence type="ECO:0000256" key="1">
    <source>
        <dbReference type="SAM" id="Phobius"/>
    </source>
</evidence>